<dbReference type="SUPFAM" id="SSF53474">
    <property type="entry name" value="alpha/beta-Hydrolases"/>
    <property type="match status" value="1"/>
</dbReference>
<keyword evidence="3" id="KW-1185">Reference proteome</keyword>
<feature type="domain" description="Alpha/beta hydrolase fold-3" evidence="1">
    <location>
        <begin position="11"/>
        <end position="88"/>
    </location>
</feature>
<organism evidence="2 3">
    <name type="scientific">Aspergillus steynii IBT 23096</name>
    <dbReference type="NCBI Taxonomy" id="1392250"/>
    <lineage>
        <taxon>Eukaryota</taxon>
        <taxon>Fungi</taxon>
        <taxon>Dikarya</taxon>
        <taxon>Ascomycota</taxon>
        <taxon>Pezizomycotina</taxon>
        <taxon>Eurotiomycetes</taxon>
        <taxon>Eurotiomycetidae</taxon>
        <taxon>Eurotiales</taxon>
        <taxon>Aspergillaceae</taxon>
        <taxon>Aspergillus</taxon>
        <taxon>Aspergillus subgen. Circumdati</taxon>
    </lineage>
</organism>
<evidence type="ECO:0000259" key="1">
    <source>
        <dbReference type="Pfam" id="PF07859"/>
    </source>
</evidence>
<dbReference type="GeneID" id="36562232"/>
<evidence type="ECO:0000313" key="2">
    <source>
        <dbReference type="EMBL" id="PLB53360.1"/>
    </source>
</evidence>
<dbReference type="InterPro" id="IPR013094">
    <property type="entry name" value="AB_hydrolase_3"/>
</dbReference>
<dbReference type="Proteomes" id="UP000234275">
    <property type="component" value="Unassembled WGS sequence"/>
</dbReference>
<sequence>MAQNPSDGTPVELLDAFVKCYYPNPEDVKSVLASPALIPAEKFSDRILLVTAACDRLCLEGEALGNRIKDGTTKLVNMHRYDGCAHAFDKAYEKGSVQERAKDDLYEKAALFLSE</sequence>
<name>A0A2I2GKF6_9EURO</name>
<dbReference type="EMBL" id="MSFO01000002">
    <property type="protein sequence ID" value="PLB53360.1"/>
    <property type="molecule type" value="Genomic_DNA"/>
</dbReference>
<dbReference type="InterPro" id="IPR029058">
    <property type="entry name" value="AB_hydrolase_fold"/>
</dbReference>
<dbReference type="Gene3D" id="3.40.50.1820">
    <property type="entry name" value="alpha/beta hydrolase"/>
    <property type="match status" value="1"/>
</dbReference>
<comment type="caution">
    <text evidence="2">The sequence shown here is derived from an EMBL/GenBank/DDBJ whole genome shotgun (WGS) entry which is preliminary data.</text>
</comment>
<dbReference type="AlphaFoldDB" id="A0A2I2GKF6"/>
<evidence type="ECO:0000313" key="3">
    <source>
        <dbReference type="Proteomes" id="UP000234275"/>
    </source>
</evidence>
<dbReference type="GO" id="GO:0016787">
    <property type="term" value="F:hydrolase activity"/>
    <property type="evidence" value="ECO:0007669"/>
    <property type="project" value="InterPro"/>
</dbReference>
<dbReference type="OrthoDB" id="408631at2759"/>
<protein>
    <recommendedName>
        <fullName evidence="1">Alpha/beta hydrolase fold-3 domain-containing protein</fullName>
    </recommendedName>
</protein>
<dbReference type="STRING" id="1392250.A0A2I2GKF6"/>
<dbReference type="Pfam" id="PF07859">
    <property type="entry name" value="Abhydrolase_3"/>
    <property type="match status" value="1"/>
</dbReference>
<proteinExistence type="predicted"/>
<gene>
    <name evidence="2" type="ORF">P170DRAFT_508003</name>
</gene>
<dbReference type="RefSeq" id="XP_024708662.1">
    <property type="nucleotide sequence ID" value="XM_024854526.1"/>
</dbReference>
<dbReference type="VEuPathDB" id="FungiDB:P170DRAFT_508003"/>
<reference evidence="2 3" key="1">
    <citation type="submission" date="2016-12" db="EMBL/GenBank/DDBJ databases">
        <title>The genomes of Aspergillus section Nigri reveals drivers in fungal speciation.</title>
        <authorList>
            <consortium name="DOE Joint Genome Institute"/>
            <person name="Vesth T.C."/>
            <person name="Nybo J."/>
            <person name="Theobald S."/>
            <person name="Brandl J."/>
            <person name="Frisvad J.C."/>
            <person name="Nielsen K.F."/>
            <person name="Lyhne E.K."/>
            <person name="Kogle M.E."/>
            <person name="Kuo A."/>
            <person name="Riley R."/>
            <person name="Clum A."/>
            <person name="Nolan M."/>
            <person name="Lipzen A."/>
            <person name="Salamov A."/>
            <person name="Henrissat B."/>
            <person name="Wiebenga A."/>
            <person name="De Vries R.P."/>
            <person name="Grigoriev I.V."/>
            <person name="Mortensen U.H."/>
            <person name="Andersen M.R."/>
            <person name="Baker S.E."/>
        </authorList>
    </citation>
    <scope>NUCLEOTIDE SEQUENCE [LARGE SCALE GENOMIC DNA]</scope>
    <source>
        <strain evidence="2 3">IBT 23096</strain>
    </source>
</reference>
<accession>A0A2I2GKF6</accession>